<evidence type="ECO:0000313" key="3">
    <source>
        <dbReference type="Proteomes" id="UP001243330"/>
    </source>
</evidence>
<feature type="compositionally biased region" description="Basic and acidic residues" evidence="1">
    <location>
        <begin position="52"/>
        <end position="65"/>
    </location>
</feature>
<keyword evidence="3" id="KW-1185">Reference proteome</keyword>
<sequence length="178" mass="19674">MQVRSSMNMQKPGVPSLHLWLAAQQDIHTLLTDSLYRTGSPQTEPASPRQAHRSEDYEIQDERSETRLDAAPWSQSVYAVGCPSSPRPLRDPVSSQLFQPHHLHSARSLETRPAARSRHVGSGSAVSNQRPPATLWHLTIVRNCPVSLSCPVSCRWLSLSSYLHTLPHASGRSGQAEA</sequence>
<proteinExistence type="predicted"/>
<evidence type="ECO:0000256" key="1">
    <source>
        <dbReference type="SAM" id="MobiDB-lite"/>
    </source>
</evidence>
<comment type="caution">
    <text evidence="2">The sequence shown here is derived from an EMBL/GenBank/DDBJ whole genome shotgun (WGS) entry which is preliminary data.</text>
</comment>
<feature type="region of interest" description="Disordered" evidence="1">
    <location>
        <begin position="106"/>
        <end position="128"/>
    </location>
</feature>
<feature type="region of interest" description="Disordered" evidence="1">
    <location>
        <begin position="36"/>
        <end position="65"/>
    </location>
</feature>
<protein>
    <submittedName>
        <fullName evidence="2">Uncharacterized protein</fullName>
    </submittedName>
</protein>
<accession>A0AAD9EMH3</accession>
<evidence type="ECO:0000313" key="2">
    <source>
        <dbReference type="EMBL" id="KAK1849931.1"/>
    </source>
</evidence>
<dbReference type="EMBL" id="JAQOWY010000131">
    <property type="protein sequence ID" value="KAK1849931.1"/>
    <property type="molecule type" value="Genomic_DNA"/>
</dbReference>
<gene>
    <name evidence="2" type="ORF">CCHR01_07414</name>
</gene>
<organism evidence="2 3">
    <name type="scientific">Colletotrichum chrysophilum</name>
    <dbReference type="NCBI Taxonomy" id="1836956"/>
    <lineage>
        <taxon>Eukaryota</taxon>
        <taxon>Fungi</taxon>
        <taxon>Dikarya</taxon>
        <taxon>Ascomycota</taxon>
        <taxon>Pezizomycotina</taxon>
        <taxon>Sordariomycetes</taxon>
        <taxon>Hypocreomycetidae</taxon>
        <taxon>Glomerellales</taxon>
        <taxon>Glomerellaceae</taxon>
        <taxon>Colletotrichum</taxon>
        <taxon>Colletotrichum gloeosporioides species complex</taxon>
    </lineage>
</organism>
<dbReference type="Proteomes" id="UP001243330">
    <property type="component" value="Unassembled WGS sequence"/>
</dbReference>
<name>A0AAD9EMH3_9PEZI</name>
<reference evidence="2" key="1">
    <citation type="submission" date="2023-01" db="EMBL/GenBank/DDBJ databases">
        <title>Colletotrichum chrysophilum M932 genome sequence.</title>
        <authorList>
            <person name="Baroncelli R."/>
        </authorList>
    </citation>
    <scope>NUCLEOTIDE SEQUENCE</scope>
    <source>
        <strain evidence="2">M932</strain>
    </source>
</reference>
<dbReference type="AlphaFoldDB" id="A0AAD9EMH3"/>
<feature type="compositionally biased region" description="Polar residues" evidence="1">
    <location>
        <begin position="36"/>
        <end position="45"/>
    </location>
</feature>